<sequence>MKREAMMIARWVGGCVLAVAVTTGPVLANEIARCADLAANPFQPGYERTGVDQRDLDVAAAVDACTAALAANPSDIDVRAWLARAYFVGRQFDAMYPHVEIAAEAGNALAQQLFGDALVAGHAIEPDWPRSVPFLMGSAEQGYAPGQYSLGLSYLYGEGVDADPDRAAELFGFSAAQGFSHAKTELGLLKVYGEGVDADVAGGLALLRDAAADRESFAMLQLGHLYYDGDLVDGDRQRALAWYLDADAAGESNAAGFAALLYLGKDGSERDLDAARRLAEKAIAAEDGFGHFVLGQIAELGLAGAINIEEARAQYQAGADLDDAASQEALAALAD</sequence>
<evidence type="ECO:0000313" key="2">
    <source>
        <dbReference type="Proteomes" id="UP000199495"/>
    </source>
</evidence>
<keyword evidence="2" id="KW-1185">Reference proteome</keyword>
<dbReference type="SUPFAM" id="SSF81901">
    <property type="entry name" value="HCP-like"/>
    <property type="match status" value="2"/>
</dbReference>
<dbReference type="EMBL" id="FNCS01000001">
    <property type="protein sequence ID" value="SDG24835.1"/>
    <property type="molecule type" value="Genomic_DNA"/>
</dbReference>
<dbReference type="SMART" id="SM00671">
    <property type="entry name" value="SEL1"/>
    <property type="match status" value="5"/>
</dbReference>
<proteinExistence type="predicted"/>
<dbReference type="InterPro" id="IPR050767">
    <property type="entry name" value="Sel1_AlgK"/>
</dbReference>
<dbReference type="AlphaFoldDB" id="A0A1G7SP40"/>
<dbReference type="InterPro" id="IPR011990">
    <property type="entry name" value="TPR-like_helical_dom_sf"/>
</dbReference>
<dbReference type="Pfam" id="PF08238">
    <property type="entry name" value="Sel1"/>
    <property type="match status" value="4"/>
</dbReference>
<dbReference type="OrthoDB" id="9797030at2"/>
<dbReference type="STRING" id="440168.SAMN04487974_101636"/>
<protein>
    <submittedName>
        <fullName evidence="1">TPR repeat</fullName>
    </submittedName>
</protein>
<reference evidence="1 2" key="1">
    <citation type="submission" date="2016-10" db="EMBL/GenBank/DDBJ databases">
        <authorList>
            <person name="de Groot N.N."/>
        </authorList>
    </citation>
    <scope>NUCLEOTIDE SEQUENCE [LARGE SCALE GENOMIC DNA]</scope>
    <source>
        <strain evidence="1 2">CGMCC 1.10267</strain>
    </source>
</reference>
<dbReference type="PANTHER" id="PTHR11102:SF160">
    <property type="entry name" value="ERAD-ASSOCIATED E3 UBIQUITIN-PROTEIN LIGASE COMPONENT HRD3"/>
    <property type="match status" value="1"/>
</dbReference>
<gene>
    <name evidence="1" type="ORF">SAMN04487974_101636</name>
</gene>
<dbReference type="Proteomes" id="UP000199495">
    <property type="component" value="Unassembled WGS sequence"/>
</dbReference>
<dbReference type="InterPro" id="IPR006597">
    <property type="entry name" value="Sel1-like"/>
</dbReference>
<dbReference type="PANTHER" id="PTHR11102">
    <property type="entry name" value="SEL-1-LIKE PROTEIN"/>
    <property type="match status" value="1"/>
</dbReference>
<organism evidence="1 2">
    <name type="scientific">Pelagibacterium luteolum</name>
    <dbReference type="NCBI Taxonomy" id="440168"/>
    <lineage>
        <taxon>Bacteria</taxon>
        <taxon>Pseudomonadati</taxon>
        <taxon>Pseudomonadota</taxon>
        <taxon>Alphaproteobacteria</taxon>
        <taxon>Hyphomicrobiales</taxon>
        <taxon>Devosiaceae</taxon>
        <taxon>Pelagibacterium</taxon>
    </lineage>
</organism>
<evidence type="ECO:0000313" key="1">
    <source>
        <dbReference type="EMBL" id="SDG24835.1"/>
    </source>
</evidence>
<dbReference type="Gene3D" id="1.25.40.10">
    <property type="entry name" value="Tetratricopeptide repeat domain"/>
    <property type="match status" value="1"/>
</dbReference>
<name>A0A1G7SP40_9HYPH</name>
<dbReference type="RefSeq" id="WP_090591313.1">
    <property type="nucleotide sequence ID" value="NZ_FNCS01000001.1"/>
</dbReference>
<accession>A0A1G7SP40</accession>